<evidence type="ECO:0000256" key="8">
    <source>
        <dbReference type="ARBA" id="ARBA00023077"/>
    </source>
</evidence>
<dbReference type="InterPro" id="IPR036942">
    <property type="entry name" value="Beta-barrel_TonB_sf"/>
</dbReference>
<keyword evidence="3 11" id="KW-1134">Transmembrane beta strand</keyword>
<reference evidence="16" key="2">
    <citation type="submission" date="2020-09" db="EMBL/GenBank/DDBJ databases">
        <authorList>
            <person name="Sun Q."/>
            <person name="Kim S."/>
        </authorList>
    </citation>
    <scope>NUCLEOTIDE SEQUENCE</scope>
    <source>
        <strain evidence="16">KCTC 23430</strain>
    </source>
</reference>
<feature type="signal peptide" evidence="13">
    <location>
        <begin position="1"/>
        <end position="28"/>
    </location>
</feature>
<keyword evidence="9 11" id="KW-0472">Membrane</keyword>
<evidence type="ECO:0000256" key="6">
    <source>
        <dbReference type="ARBA" id="ARBA00023004"/>
    </source>
</evidence>
<dbReference type="GO" id="GO:0009279">
    <property type="term" value="C:cell outer membrane"/>
    <property type="evidence" value="ECO:0007669"/>
    <property type="project" value="UniProtKB-SubCell"/>
</dbReference>
<dbReference type="AlphaFoldDB" id="A0A919CIY8"/>
<evidence type="ECO:0000256" key="11">
    <source>
        <dbReference type="PROSITE-ProRule" id="PRU01360"/>
    </source>
</evidence>
<keyword evidence="5 11" id="KW-0812">Transmembrane</keyword>
<dbReference type="PANTHER" id="PTHR32552:SF81">
    <property type="entry name" value="TONB-DEPENDENT OUTER MEMBRANE RECEPTOR"/>
    <property type="match status" value="1"/>
</dbReference>
<comment type="similarity">
    <text evidence="11 12">Belongs to the TonB-dependent receptor family.</text>
</comment>
<feature type="chain" id="PRO_5037185917" evidence="13">
    <location>
        <begin position="29"/>
        <end position="789"/>
    </location>
</feature>
<protein>
    <submittedName>
        <fullName evidence="16">TonB-dependent receptor</fullName>
    </submittedName>
</protein>
<dbReference type="EMBL" id="BMYM01000001">
    <property type="protein sequence ID" value="GHD27226.1"/>
    <property type="molecule type" value="Genomic_DNA"/>
</dbReference>
<dbReference type="SUPFAM" id="SSF56935">
    <property type="entry name" value="Porins"/>
    <property type="match status" value="1"/>
</dbReference>
<dbReference type="PANTHER" id="PTHR32552">
    <property type="entry name" value="FERRICHROME IRON RECEPTOR-RELATED"/>
    <property type="match status" value="1"/>
</dbReference>
<dbReference type="InterPro" id="IPR039426">
    <property type="entry name" value="TonB-dep_rcpt-like"/>
</dbReference>
<evidence type="ECO:0000256" key="7">
    <source>
        <dbReference type="ARBA" id="ARBA00023065"/>
    </source>
</evidence>
<accession>A0A919CIY8</accession>
<dbReference type="InterPro" id="IPR000531">
    <property type="entry name" value="Beta-barrel_TonB"/>
</dbReference>
<evidence type="ECO:0000259" key="14">
    <source>
        <dbReference type="Pfam" id="PF00593"/>
    </source>
</evidence>
<dbReference type="Pfam" id="PF00593">
    <property type="entry name" value="TonB_dep_Rec_b-barrel"/>
    <property type="match status" value="1"/>
</dbReference>
<evidence type="ECO:0000256" key="3">
    <source>
        <dbReference type="ARBA" id="ARBA00022452"/>
    </source>
</evidence>
<evidence type="ECO:0000256" key="1">
    <source>
        <dbReference type="ARBA" id="ARBA00004571"/>
    </source>
</evidence>
<dbReference type="PROSITE" id="PS52016">
    <property type="entry name" value="TONB_DEPENDENT_REC_3"/>
    <property type="match status" value="1"/>
</dbReference>
<evidence type="ECO:0000313" key="16">
    <source>
        <dbReference type="EMBL" id="GHD27226.1"/>
    </source>
</evidence>
<keyword evidence="16" id="KW-0675">Receptor</keyword>
<reference evidence="16" key="1">
    <citation type="journal article" date="2014" name="Int. J. Syst. Evol. Microbiol.">
        <title>Complete genome sequence of Corynebacterium casei LMG S-19264T (=DSM 44701T), isolated from a smear-ripened cheese.</title>
        <authorList>
            <consortium name="US DOE Joint Genome Institute (JGI-PGF)"/>
            <person name="Walter F."/>
            <person name="Albersmeier A."/>
            <person name="Kalinowski J."/>
            <person name="Ruckert C."/>
        </authorList>
    </citation>
    <scope>NUCLEOTIDE SEQUENCE</scope>
    <source>
        <strain evidence="16">KCTC 23430</strain>
    </source>
</reference>
<keyword evidence="7" id="KW-0406">Ion transport</keyword>
<proteinExistence type="inferred from homology"/>
<keyword evidence="13" id="KW-0732">Signal</keyword>
<comment type="caution">
    <text evidence="16">The sequence shown here is derived from an EMBL/GenBank/DDBJ whole genome shotgun (WGS) entry which is preliminary data.</text>
</comment>
<comment type="subcellular location">
    <subcellularLocation>
        <location evidence="1 11">Cell outer membrane</location>
        <topology evidence="1 11">Multi-pass membrane protein</topology>
    </subcellularLocation>
</comment>
<dbReference type="Proteomes" id="UP000644693">
    <property type="component" value="Unassembled WGS sequence"/>
</dbReference>
<sequence>MGYPRLTPRVLRRTAIASALVMASPAFGQQQMLEEVIVTAQKRQQTIQDVPASVAAISAEMLEQTNTTNFTDLGKITSGVNINGGQDGFGGIIRIRGVGNNSFAPAIRPSVGIFIDDVPLASIETAFNNLSDIERIEILKGPQSTLFGREVSSGAIAMTTRRPDTAGVDGYIEGNFGNLGLAEYRVGGNLPLGDTFAIRGSYYHNERDATVDNIITGGEEGEYDKDGGRIRVLFEPSADFSAILSYEFHDSTVVGATAVAQEYGDLYQTLDASLNPDNSLLNVIDPYDDITDHSNPPERDATTEFVYLNVEWMLNDEWSLTSVTGWQDWEFIADGRELTPDGFKTADTTYGPYFLNDFINELDTESFTQELRLSYESDDWSSLIGVFYGDTELDNYTPFSQAIGVFPLPTGPLIIKSAGLSDIRETNEEIAIFNHNIWTVSDRLELTFGLRWSEVEKDDIKGQLLGVGPIADLNSPFVPTTQWADDIPSQKDKWSEVTGTLKANYYLTDDLSVYAGWDRGFKAGGHDVCKDGDNGEPFCPAPFDSEIADNFEVGFKGRFGGTFNWSGALFYQTYDDYQVEVQDEEGIGNTILNAASAEIWGVETDFQWLATENLLVDGNLAYIDATWDDFADAECLRAQYQREACDPVTGTQDLSGADLNYNSPWTANINATWTDSFSNGITWWVRGEVAYRDELFFFPDLDPDLKADDYTLINAMIGITAADESWEVMLWGKNIFDEEYLQEGSRNRDNGSIDFAAAVGGPLPSEGYRVTRGDQATYGVTLKYRFGGG</sequence>
<evidence type="ECO:0000256" key="2">
    <source>
        <dbReference type="ARBA" id="ARBA00022448"/>
    </source>
</evidence>
<evidence type="ECO:0000313" key="17">
    <source>
        <dbReference type="Proteomes" id="UP000644693"/>
    </source>
</evidence>
<name>A0A919CIY8_9GAMM</name>
<keyword evidence="4" id="KW-0410">Iron transport</keyword>
<evidence type="ECO:0000256" key="9">
    <source>
        <dbReference type="ARBA" id="ARBA00023136"/>
    </source>
</evidence>
<feature type="domain" description="TonB-dependent receptor plug" evidence="15">
    <location>
        <begin position="47"/>
        <end position="154"/>
    </location>
</feature>
<evidence type="ECO:0000256" key="4">
    <source>
        <dbReference type="ARBA" id="ARBA00022496"/>
    </source>
</evidence>
<keyword evidence="10 11" id="KW-0998">Cell outer membrane</keyword>
<keyword evidence="8 12" id="KW-0798">TonB box</keyword>
<keyword evidence="17" id="KW-1185">Reference proteome</keyword>
<evidence type="ECO:0000256" key="13">
    <source>
        <dbReference type="SAM" id="SignalP"/>
    </source>
</evidence>
<dbReference type="Pfam" id="PF07715">
    <property type="entry name" value="Plug"/>
    <property type="match status" value="1"/>
</dbReference>
<evidence type="ECO:0000256" key="12">
    <source>
        <dbReference type="RuleBase" id="RU003357"/>
    </source>
</evidence>
<keyword evidence="2 11" id="KW-0813">Transport</keyword>
<organism evidence="16 17">
    <name type="scientific">Parahalioglobus pacificus</name>
    <dbReference type="NCBI Taxonomy" id="930806"/>
    <lineage>
        <taxon>Bacteria</taxon>
        <taxon>Pseudomonadati</taxon>
        <taxon>Pseudomonadota</taxon>
        <taxon>Gammaproteobacteria</taxon>
        <taxon>Cellvibrionales</taxon>
        <taxon>Halieaceae</taxon>
        <taxon>Parahalioglobus</taxon>
    </lineage>
</organism>
<keyword evidence="6" id="KW-0408">Iron</keyword>
<evidence type="ECO:0000259" key="15">
    <source>
        <dbReference type="Pfam" id="PF07715"/>
    </source>
</evidence>
<dbReference type="Gene3D" id="2.40.170.20">
    <property type="entry name" value="TonB-dependent receptor, beta-barrel domain"/>
    <property type="match status" value="1"/>
</dbReference>
<evidence type="ECO:0000256" key="5">
    <source>
        <dbReference type="ARBA" id="ARBA00022692"/>
    </source>
</evidence>
<dbReference type="GO" id="GO:0006826">
    <property type="term" value="P:iron ion transport"/>
    <property type="evidence" value="ECO:0007669"/>
    <property type="project" value="UniProtKB-KW"/>
</dbReference>
<evidence type="ECO:0000256" key="10">
    <source>
        <dbReference type="ARBA" id="ARBA00023237"/>
    </source>
</evidence>
<gene>
    <name evidence="16" type="ORF">GCM10007053_05210</name>
</gene>
<feature type="domain" description="TonB-dependent receptor-like beta-barrel" evidence="14">
    <location>
        <begin position="355"/>
        <end position="735"/>
    </location>
</feature>
<dbReference type="InterPro" id="IPR012910">
    <property type="entry name" value="Plug_dom"/>
</dbReference>